<evidence type="ECO:0000313" key="1">
    <source>
        <dbReference type="EMBL" id="GAA0209828.1"/>
    </source>
</evidence>
<name>A0ABN0T1W3_9GAMM</name>
<dbReference type="Proteomes" id="UP001501221">
    <property type="component" value="Unassembled WGS sequence"/>
</dbReference>
<sequence length="227" mass="26292">MTDILCWICGETAPLSKEHLIKHSDLKTTLGLISQQAPKYFHTLNEEEGKKISSFKRSELLRSEAPMCNKCNNDRTQKYDRSWQRLHSYLLIHQAKTPKVIDLNEVFSEEPLLHMDRVQLYFAKIFGCRLVSNSIHFPIHELAEALLHDKAHPNIYLSIGYSQIDLVGISPLINYTMPNNNESFVWMYSIGHIQVQIGYSKFHIPNTKEASYDPSKKVFQISIQQFP</sequence>
<dbReference type="RefSeq" id="WP_343989109.1">
    <property type="nucleotide sequence ID" value="NZ_BAAAFM010000003.1"/>
</dbReference>
<accession>A0ABN0T1W3</accession>
<dbReference type="EMBL" id="BAAAFM010000003">
    <property type="protein sequence ID" value="GAA0209828.1"/>
    <property type="molecule type" value="Genomic_DNA"/>
</dbReference>
<protein>
    <recommendedName>
        <fullName evidence="3">HNH endonuclease</fullName>
    </recommendedName>
</protein>
<comment type="caution">
    <text evidence="1">The sequence shown here is derived from an EMBL/GenBank/DDBJ whole genome shotgun (WGS) entry which is preliminary data.</text>
</comment>
<proteinExistence type="predicted"/>
<evidence type="ECO:0000313" key="2">
    <source>
        <dbReference type="Proteomes" id="UP001501221"/>
    </source>
</evidence>
<gene>
    <name evidence="1" type="ORF">GCM10009123_16550</name>
</gene>
<reference evidence="1 2" key="1">
    <citation type="journal article" date="2019" name="Int. J. Syst. Evol. Microbiol.">
        <title>The Global Catalogue of Microorganisms (GCM) 10K type strain sequencing project: providing services to taxonomists for standard genome sequencing and annotation.</title>
        <authorList>
            <consortium name="The Broad Institute Genomics Platform"/>
            <consortium name="The Broad Institute Genome Sequencing Center for Infectious Disease"/>
            <person name="Wu L."/>
            <person name="Ma J."/>
        </authorList>
    </citation>
    <scope>NUCLEOTIDE SEQUENCE [LARGE SCALE GENOMIC DNA]</scope>
    <source>
        <strain evidence="1 2">JCM 16211</strain>
    </source>
</reference>
<evidence type="ECO:0008006" key="3">
    <source>
        <dbReference type="Google" id="ProtNLM"/>
    </source>
</evidence>
<organism evidence="1 2">
    <name type="scientific">Kangiella japonica</name>
    <dbReference type="NCBI Taxonomy" id="647384"/>
    <lineage>
        <taxon>Bacteria</taxon>
        <taxon>Pseudomonadati</taxon>
        <taxon>Pseudomonadota</taxon>
        <taxon>Gammaproteobacteria</taxon>
        <taxon>Kangiellales</taxon>
        <taxon>Kangiellaceae</taxon>
        <taxon>Kangiella</taxon>
    </lineage>
</organism>
<keyword evidence="2" id="KW-1185">Reference proteome</keyword>